<gene>
    <name evidence="1" type="ORF">F2Q68_00008585</name>
</gene>
<organism evidence="1 2">
    <name type="scientific">Brassica cretica</name>
    <name type="common">Mustard</name>
    <dbReference type="NCBI Taxonomy" id="69181"/>
    <lineage>
        <taxon>Eukaryota</taxon>
        <taxon>Viridiplantae</taxon>
        <taxon>Streptophyta</taxon>
        <taxon>Embryophyta</taxon>
        <taxon>Tracheophyta</taxon>
        <taxon>Spermatophyta</taxon>
        <taxon>Magnoliopsida</taxon>
        <taxon>eudicotyledons</taxon>
        <taxon>Gunneridae</taxon>
        <taxon>Pentapetalae</taxon>
        <taxon>rosids</taxon>
        <taxon>malvids</taxon>
        <taxon>Brassicales</taxon>
        <taxon>Brassicaceae</taxon>
        <taxon>Brassiceae</taxon>
        <taxon>Brassica</taxon>
    </lineage>
</organism>
<proteinExistence type="predicted"/>
<sequence length="93" mass="9697">MASVRLELTLLSKTELPVEVGVKGSVVSKEVLSIDHPKHGCNVATGTYKDLLSAGAIDPTKYASAIAKASLMSKRVVVDIKEPDSAASAGNLF</sequence>
<dbReference type="EMBL" id="QGKW02000717">
    <property type="protein sequence ID" value="KAF2598272.1"/>
    <property type="molecule type" value="Genomic_DNA"/>
</dbReference>
<dbReference type="Proteomes" id="UP000712281">
    <property type="component" value="Unassembled WGS sequence"/>
</dbReference>
<reference evidence="1" key="1">
    <citation type="submission" date="2019-12" db="EMBL/GenBank/DDBJ databases">
        <title>Genome sequencing and annotation of Brassica cretica.</title>
        <authorList>
            <person name="Studholme D.J."/>
            <person name="Sarris P.F."/>
        </authorList>
    </citation>
    <scope>NUCLEOTIDE SEQUENCE</scope>
    <source>
        <strain evidence="1">PFS-001/15</strain>
        <tissue evidence="1">Leaf</tissue>
    </source>
</reference>
<dbReference type="InterPro" id="IPR027413">
    <property type="entry name" value="GROEL-like_equatorial_sf"/>
</dbReference>
<protein>
    <submittedName>
        <fullName evidence="1">Uncharacterized protein</fullName>
    </submittedName>
</protein>
<evidence type="ECO:0000313" key="2">
    <source>
        <dbReference type="Proteomes" id="UP000712281"/>
    </source>
</evidence>
<evidence type="ECO:0000313" key="1">
    <source>
        <dbReference type="EMBL" id="KAF2598272.1"/>
    </source>
</evidence>
<dbReference type="Gene3D" id="1.10.560.10">
    <property type="entry name" value="GroEL-like equatorial domain"/>
    <property type="match status" value="1"/>
</dbReference>
<dbReference type="AlphaFoldDB" id="A0A8S9KW80"/>
<accession>A0A8S9KW80</accession>
<comment type="caution">
    <text evidence="1">The sequence shown here is derived from an EMBL/GenBank/DDBJ whole genome shotgun (WGS) entry which is preliminary data.</text>
</comment>
<name>A0A8S9KW80_BRACR</name>